<dbReference type="InterPro" id="IPR050648">
    <property type="entry name" value="F-box_LRR-repeat"/>
</dbReference>
<dbReference type="Pfam" id="PF12937">
    <property type="entry name" value="F-box-like"/>
    <property type="match status" value="1"/>
</dbReference>
<protein>
    <submittedName>
        <fullName evidence="3">F-box and leucine-rich repeat protein 17</fullName>
    </submittedName>
</protein>
<keyword evidence="1" id="KW-0833">Ubl conjugation pathway</keyword>
<accession>A0A8C4RZK6</accession>
<reference evidence="3" key="3">
    <citation type="submission" date="2025-09" db="UniProtKB">
        <authorList>
            <consortium name="Ensembl"/>
        </authorList>
    </citation>
    <scope>IDENTIFICATION</scope>
</reference>
<dbReference type="Ensembl" id="ENSECRT00000009269.1">
    <property type="protein sequence ID" value="ENSECRP00000009121.1"/>
    <property type="gene ID" value="ENSECRG00000006124.1"/>
</dbReference>
<dbReference type="PANTHER" id="PTHR13382">
    <property type="entry name" value="MITOCHONDRIAL ATP SYNTHASE COUPLING FACTOR B"/>
    <property type="match status" value="1"/>
</dbReference>
<dbReference type="InterPro" id="IPR032675">
    <property type="entry name" value="LRR_dom_sf"/>
</dbReference>
<dbReference type="CDD" id="cd22092">
    <property type="entry name" value="F-box_FBXO13"/>
    <property type="match status" value="1"/>
</dbReference>
<evidence type="ECO:0000313" key="4">
    <source>
        <dbReference type="Proteomes" id="UP000694620"/>
    </source>
</evidence>
<dbReference type="Pfam" id="PF25372">
    <property type="entry name" value="DUF7885"/>
    <property type="match status" value="1"/>
</dbReference>
<dbReference type="SUPFAM" id="SSF52047">
    <property type="entry name" value="RNI-like"/>
    <property type="match status" value="1"/>
</dbReference>
<evidence type="ECO:0000256" key="1">
    <source>
        <dbReference type="ARBA" id="ARBA00022786"/>
    </source>
</evidence>
<dbReference type="Proteomes" id="UP000694620">
    <property type="component" value="Chromosome 7"/>
</dbReference>
<keyword evidence="4" id="KW-1185">Reference proteome</keyword>
<dbReference type="Gene3D" id="3.80.10.10">
    <property type="entry name" value="Ribonuclease Inhibitor"/>
    <property type="match status" value="1"/>
</dbReference>
<evidence type="ECO:0000259" key="2">
    <source>
        <dbReference type="PROSITE" id="PS50181"/>
    </source>
</evidence>
<dbReference type="AlphaFoldDB" id="A0A8C4RZK6"/>
<dbReference type="SUPFAM" id="SSF81383">
    <property type="entry name" value="F-box domain"/>
    <property type="match status" value="1"/>
</dbReference>
<dbReference type="SMART" id="SM00367">
    <property type="entry name" value="LRR_CC"/>
    <property type="match status" value="3"/>
</dbReference>
<dbReference type="FunFam" id="1.20.1280.50:FF:000038">
    <property type="entry name" value="F-box/LRR-repeat protein 17 isoform X3"/>
    <property type="match status" value="1"/>
</dbReference>
<dbReference type="InterPro" id="IPR036047">
    <property type="entry name" value="F-box-like_dom_sf"/>
</dbReference>
<feature type="domain" description="F-box" evidence="2">
    <location>
        <begin position="79"/>
        <end position="126"/>
    </location>
</feature>
<dbReference type="Gene3D" id="1.20.1280.50">
    <property type="match status" value="1"/>
</dbReference>
<dbReference type="InterPro" id="IPR057207">
    <property type="entry name" value="FBXL15_LRR"/>
</dbReference>
<organism evidence="3 4">
    <name type="scientific">Erpetoichthys calabaricus</name>
    <name type="common">Rope fish</name>
    <name type="synonym">Calamoichthys calabaricus</name>
    <dbReference type="NCBI Taxonomy" id="27687"/>
    <lineage>
        <taxon>Eukaryota</taxon>
        <taxon>Metazoa</taxon>
        <taxon>Chordata</taxon>
        <taxon>Craniata</taxon>
        <taxon>Vertebrata</taxon>
        <taxon>Euteleostomi</taxon>
        <taxon>Actinopterygii</taxon>
        <taxon>Polypteriformes</taxon>
        <taxon>Polypteridae</taxon>
        <taxon>Erpetoichthys</taxon>
    </lineage>
</organism>
<reference evidence="3" key="2">
    <citation type="submission" date="2025-08" db="UniProtKB">
        <authorList>
            <consortium name="Ensembl"/>
        </authorList>
    </citation>
    <scope>IDENTIFICATION</scope>
</reference>
<dbReference type="PROSITE" id="PS50181">
    <property type="entry name" value="FBOX"/>
    <property type="match status" value="1"/>
</dbReference>
<name>A0A8C4RZK6_ERPCA</name>
<dbReference type="GeneTree" id="ENSGT00940000156973"/>
<dbReference type="InterPro" id="IPR006553">
    <property type="entry name" value="Leu-rich_rpt_Cys-con_subtyp"/>
</dbReference>
<dbReference type="GO" id="GO:0005737">
    <property type="term" value="C:cytoplasm"/>
    <property type="evidence" value="ECO:0007669"/>
    <property type="project" value="TreeGrafter"/>
</dbReference>
<evidence type="ECO:0000313" key="3">
    <source>
        <dbReference type="Ensembl" id="ENSECRP00000009121.1"/>
    </source>
</evidence>
<proteinExistence type="predicted"/>
<sequence length="285" mass="31976">TAALHFQEVTEGSIAGDPEPQCRIHLCPLPSSSSECSSIGLQVDLGEGPESAQSQSSSLISEIVSQENRRELKVSETDPPNINQLPSSILLKIFSHLSVKERCLSASLVCKYWCDLCLDFQFWKQIDLSGRQQVNDDLLIKIASRRQNVTEINISDCRNILDNGLCTLASQCPRLLKYTGYRCKQLSDLSLTAISEHCPHLQKVHVGNQDKLTDDALKQLGQHCSELKDVHFGQCYRITDEGMVALAKGCSKLQRIYMQENKLLFLHGVTSKKNPWHTVVTWQPR</sequence>
<dbReference type="SMART" id="SM00256">
    <property type="entry name" value="FBOX"/>
    <property type="match status" value="1"/>
</dbReference>
<dbReference type="InterPro" id="IPR001810">
    <property type="entry name" value="F-box_dom"/>
</dbReference>
<reference evidence="3" key="1">
    <citation type="submission" date="2021-06" db="EMBL/GenBank/DDBJ databases">
        <authorList>
            <consortium name="Wellcome Sanger Institute Data Sharing"/>
        </authorList>
    </citation>
    <scope>NUCLEOTIDE SEQUENCE [LARGE SCALE GENOMIC DNA]</scope>
</reference>
<dbReference type="PANTHER" id="PTHR13382:SF72">
    <property type="entry name" value="F-BOX AND LEUCINE-RICH REPEAT PROTEIN 17"/>
    <property type="match status" value="1"/>
</dbReference>